<feature type="chain" id="PRO_5045298346" evidence="1">
    <location>
        <begin position="32"/>
        <end position="197"/>
    </location>
</feature>
<protein>
    <submittedName>
        <fullName evidence="2">DUF1579 domain-containing protein</fullName>
    </submittedName>
</protein>
<proteinExistence type="predicted"/>
<keyword evidence="3" id="KW-1185">Reference proteome</keyword>
<gene>
    <name evidence="2" type="ORF">ACFOMD_00980</name>
</gene>
<evidence type="ECO:0000256" key="1">
    <source>
        <dbReference type="SAM" id="SignalP"/>
    </source>
</evidence>
<dbReference type="PROSITE" id="PS51318">
    <property type="entry name" value="TAT"/>
    <property type="match status" value="1"/>
</dbReference>
<feature type="signal peptide" evidence="1">
    <location>
        <begin position="1"/>
        <end position="31"/>
    </location>
</feature>
<dbReference type="EMBL" id="JBHRXV010000001">
    <property type="protein sequence ID" value="MFC3711123.1"/>
    <property type="molecule type" value="Genomic_DNA"/>
</dbReference>
<comment type="caution">
    <text evidence="2">The sequence shown here is derived from an EMBL/GenBank/DDBJ whole genome shotgun (WGS) entry which is preliminary data.</text>
</comment>
<dbReference type="Proteomes" id="UP001595615">
    <property type="component" value="Unassembled WGS sequence"/>
</dbReference>
<keyword evidence="1" id="KW-0732">Signal</keyword>
<accession>A0ABV7X5U4</accession>
<evidence type="ECO:0000313" key="2">
    <source>
        <dbReference type="EMBL" id="MFC3711123.1"/>
    </source>
</evidence>
<organism evidence="2 3">
    <name type="scientific">Sphingoaurantiacus capsulatus</name>
    <dbReference type="NCBI Taxonomy" id="1771310"/>
    <lineage>
        <taxon>Bacteria</taxon>
        <taxon>Pseudomonadati</taxon>
        <taxon>Pseudomonadota</taxon>
        <taxon>Alphaproteobacteria</taxon>
        <taxon>Sphingomonadales</taxon>
        <taxon>Sphingosinicellaceae</taxon>
        <taxon>Sphingoaurantiacus</taxon>
    </lineage>
</organism>
<dbReference type="RefSeq" id="WP_380855424.1">
    <property type="nucleotide sequence ID" value="NZ_JBHRXV010000001.1"/>
</dbReference>
<sequence>MTDLIHTDRRETLLIALGLAAAALVPAAAGAAPAADTLDPAFAPHAKDWAWLVGNWAVKHRKLRERLVNSNQWDSFDGTCTNWPVLGGQGNVDDNLLDMASGAYRGVGVRTFDTQTKLWAIWWIDSRTHGVGEPVRGGFRDGVGTFVGDDVHKGTKVKVRFRWSKITPTSAHWEQAFSVDGGKSWEDNWHMDFVRTA</sequence>
<evidence type="ECO:0000313" key="3">
    <source>
        <dbReference type="Proteomes" id="UP001595615"/>
    </source>
</evidence>
<name>A0ABV7X5U4_9SPHN</name>
<reference evidence="3" key="1">
    <citation type="journal article" date="2019" name="Int. J. Syst. Evol. Microbiol.">
        <title>The Global Catalogue of Microorganisms (GCM) 10K type strain sequencing project: providing services to taxonomists for standard genome sequencing and annotation.</title>
        <authorList>
            <consortium name="The Broad Institute Genomics Platform"/>
            <consortium name="The Broad Institute Genome Sequencing Center for Infectious Disease"/>
            <person name="Wu L."/>
            <person name="Ma J."/>
        </authorList>
    </citation>
    <scope>NUCLEOTIDE SEQUENCE [LARGE SCALE GENOMIC DNA]</scope>
    <source>
        <strain evidence="3">KCTC 42644</strain>
    </source>
</reference>
<dbReference type="InterPro" id="IPR006311">
    <property type="entry name" value="TAT_signal"/>
</dbReference>